<dbReference type="GO" id="GO:0006950">
    <property type="term" value="P:response to stress"/>
    <property type="evidence" value="ECO:0007669"/>
    <property type="project" value="TreeGrafter"/>
</dbReference>
<dbReference type="KEGG" id="sgm:GCM10017557_18500"/>
<organism evidence="2 3">
    <name type="scientific">Streptomyces aurantiacus</name>
    <dbReference type="NCBI Taxonomy" id="47760"/>
    <lineage>
        <taxon>Bacteria</taxon>
        <taxon>Bacillati</taxon>
        <taxon>Actinomycetota</taxon>
        <taxon>Actinomycetes</taxon>
        <taxon>Kitasatosporales</taxon>
        <taxon>Streptomycetaceae</taxon>
        <taxon>Streptomyces</taxon>
        <taxon>Streptomyces aurantiacus group</taxon>
    </lineage>
</organism>
<dbReference type="InterPro" id="IPR000835">
    <property type="entry name" value="HTH_MarR-typ"/>
</dbReference>
<evidence type="ECO:0000313" key="2">
    <source>
        <dbReference type="EMBL" id="BCL26991.1"/>
    </source>
</evidence>
<sequence length="162" mass="18281">MTEPRSLEPDEWEFWDTWMRAQRLLTRELERGLQRDCAVSKAEFSVLVTLWRAAGPEMRVGELSESLDWDKSRVSHQLTRMENRGFVKRTQYGADGRRAGIGLTAEGRRAAQSALLVHAGNIRRHFLDSLTPEQASVIRAWSEQAVDGLESRRGEGVGDGAS</sequence>
<dbReference type="InterPro" id="IPR039422">
    <property type="entry name" value="MarR/SlyA-like"/>
</dbReference>
<accession>A0A7G1NX39</accession>
<dbReference type="Pfam" id="PF01047">
    <property type="entry name" value="MarR"/>
    <property type="match status" value="1"/>
</dbReference>
<dbReference type="PANTHER" id="PTHR33164:SF99">
    <property type="entry name" value="MARR FAMILY REGULATORY PROTEIN"/>
    <property type="match status" value="1"/>
</dbReference>
<dbReference type="PANTHER" id="PTHR33164">
    <property type="entry name" value="TRANSCRIPTIONAL REGULATOR, MARR FAMILY"/>
    <property type="match status" value="1"/>
</dbReference>
<reference evidence="2 3" key="1">
    <citation type="journal article" date="2014" name="Int. J. Syst. Evol. Microbiol.">
        <title>Complete genome sequence of Corynebacterium casei LMG S-19264T (=DSM 44701T), isolated from a smear-ripened cheese.</title>
        <authorList>
            <consortium name="US DOE Joint Genome Institute (JGI-PGF)"/>
            <person name="Walter F."/>
            <person name="Albersmeier A."/>
            <person name="Kalinowski J."/>
            <person name="Ruckert C."/>
        </authorList>
    </citation>
    <scope>NUCLEOTIDE SEQUENCE [LARGE SCALE GENOMIC DNA]</scope>
    <source>
        <strain evidence="2 3">JCM 4677</strain>
    </source>
</reference>
<evidence type="ECO:0000259" key="1">
    <source>
        <dbReference type="PROSITE" id="PS50995"/>
    </source>
</evidence>
<dbReference type="InterPro" id="IPR036390">
    <property type="entry name" value="WH_DNA-bd_sf"/>
</dbReference>
<dbReference type="RefSeq" id="WP_190849925.1">
    <property type="nucleotide sequence ID" value="NZ_AP023440.1"/>
</dbReference>
<dbReference type="GO" id="GO:0003700">
    <property type="term" value="F:DNA-binding transcription factor activity"/>
    <property type="evidence" value="ECO:0007669"/>
    <property type="project" value="InterPro"/>
</dbReference>
<protein>
    <submittedName>
        <fullName evidence="2">MarR family transcriptional regulator</fullName>
    </submittedName>
</protein>
<dbReference type="EMBL" id="AP023440">
    <property type="protein sequence ID" value="BCL26991.1"/>
    <property type="molecule type" value="Genomic_DNA"/>
</dbReference>
<gene>
    <name evidence="2" type="ORF">GCM10017557_18500</name>
</gene>
<dbReference type="Gene3D" id="1.10.10.10">
    <property type="entry name" value="Winged helix-like DNA-binding domain superfamily/Winged helix DNA-binding domain"/>
    <property type="match status" value="1"/>
</dbReference>
<dbReference type="PROSITE" id="PS50995">
    <property type="entry name" value="HTH_MARR_2"/>
    <property type="match status" value="1"/>
</dbReference>
<evidence type="ECO:0000313" key="3">
    <source>
        <dbReference type="Proteomes" id="UP000516444"/>
    </source>
</evidence>
<dbReference type="AlphaFoldDB" id="A0A7G1NX39"/>
<proteinExistence type="predicted"/>
<feature type="domain" description="HTH marR-type" evidence="1">
    <location>
        <begin position="11"/>
        <end position="147"/>
    </location>
</feature>
<dbReference type="Proteomes" id="UP000516444">
    <property type="component" value="Chromosome"/>
</dbReference>
<dbReference type="SUPFAM" id="SSF46785">
    <property type="entry name" value="Winged helix' DNA-binding domain"/>
    <property type="match status" value="1"/>
</dbReference>
<dbReference type="InterPro" id="IPR036388">
    <property type="entry name" value="WH-like_DNA-bd_sf"/>
</dbReference>
<keyword evidence="3" id="KW-1185">Reference proteome</keyword>
<name>A0A7G1NX39_9ACTN</name>
<dbReference type="SMART" id="SM00347">
    <property type="entry name" value="HTH_MARR"/>
    <property type="match status" value="1"/>
</dbReference>